<dbReference type="PANTHER" id="PTHR37946:SF1">
    <property type="entry name" value="SLL1969 PROTEIN"/>
    <property type="match status" value="1"/>
</dbReference>
<dbReference type="PANTHER" id="PTHR37946">
    <property type="entry name" value="SLL1969 PROTEIN"/>
    <property type="match status" value="1"/>
</dbReference>
<keyword evidence="2" id="KW-0378">Hydrolase</keyword>
<dbReference type="RefSeq" id="WP_327794373.1">
    <property type="nucleotide sequence ID" value="NZ_JADQAZ010000002.1"/>
</dbReference>
<dbReference type="InterPro" id="IPR000073">
    <property type="entry name" value="AB_hydrolase_1"/>
</dbReference>
<evidence type="ECO:0000313" key="2">
    <source>
        <dbReference type="EMBL" id="MBT0958158.1"/>
    </source>
</evidence>
<dbReference type="Proteomes" id="UP001315686">
    <property type="component" value="Unassembled WGS sequence"/>
</dbReference>
<accession>A0AAP2CUX7</accession>
<dbReference type="InterPro" id="IPR029058">
    <property type="entry name" value="AB_hydrolase_fold"/>
</dbReference>
<comment type="caution">
    <text evidence="2">The sequence shown here is derived from an EMBL/GenBank/DDBJ whole genome shotgun (WGS) entry which is preliminary data.</text>
</comment>
<gene>
    <name evidence="2" type="ORF">IV417_12235</name>
</gene>
<keyword evidence="3" id="KW-1185">Reference proteome</keyword>
<protein>
    <submittedName>
        <fullName evidence="2">Alpha/beta fold hydrolase</fullName>
    </submittedName>
</protein>
<organism evidence="2 3">
    <name type="scientific">Harenicola maris</name>
    <dbReference type="NCBI Taxonomy" id="2841044"/>
    <lineage>
        <taxon>Bacteria</taxon>
        <taxon>Pseudomonadati</taxon>
        <taxon>Pseudomonadota</taxon>
        <taxon>Alphaproteobacteria</taxon>
        <taxon>Rhodobacterales</taxon>
        <taxon>Paracoccaceae</taxon>
        <taxon>Harenicola</taxon>
    </lineage>
</organism>
<dbReference type="AlphaFoldDB" id="A0AAP2CUX7"/>
<reference evidence="2 3" key="1">
    <citation type="journal article" date="2021" name="Arch. Microbiol.">
        <title>Harenicola maris gen. nov., sp. nov. isolated from the Sea of Japan shallow sediments.</title>
        <authorList>
            <person name="Romanenko L.A."/>
            <person name="Kurilenko V.V."/>
            <person name="Chernysheva N.Y."/>
            <person name="Tekutyeva L.A."/>
            <person name="Velansky P.V."/>
            <person name="Svetashev V.I."/>
            <person name="Isaeva M.P."/>
        </authorList>
    </citation>
    <scope>NUCLEOTIDE SEQUENCE [LARGE SCALE GENOMIC DNA]</scope>
    <source>
        <strain evidence="2 3">KMM 3653</strain>
    </source>
</reference>
<evidence type="ECO:0000259" key="1">
    <source>
        <dbReference type="Pfam" id="PF12697"/>
    </source>
</evidence>
<dbReference type="EMBL" id="JADQAZ010000002">
    <property type="protein sequence ID" value="MBT0958158.1"/>
    <property type="molecule type" value="Genomic_DNA"/>
</dbReference>
<dbReference type="Gene3D" id="3.40.50.1820">
    <property type="entry name" value="alpha/beta hydrolase"/>
    <property type="match status" value="1"/>
</dbReference>
<name>A0AAP2CUX7_9RHOB</name>
<feature type="domain" description="AB hydrolase-1" evidence="1">
    <location>
        <begin position="11"/>
        <end position="124"/>
    </location>
</feature>
<proteinExistence type="predicted"/>
<evidence type="ECO:0000313" key="3">
    <source>
        <dbReference type="Proteomes" id="UP001315686"/>
    </source>
</evidence>
<dbReference type="GO" id="GO:0016787">
    <property type="term" value="F:hydrolase activity"/>
    <property type="evidence" value="ECO:0007669"/>
    <property type="project" value="UniProtKB-KW"/>
</dbReference>
<dbReference type="Pfam" id="PF12697">
    <property type="entry name" value="Abhydrolase_6"/>
    <property type="match status" value="1"/>
</dbReference>
<dbReference type="SUPFAM" id="SSF53474">
    <property type="entry name" value="alpha/beta-Hydrolases"/>
    <property type="match status" value="1"/>
</dbReference>
<sequence length="235" mass="25020">MTARQAPRATVLLLHGLGRGRSSFALIEQALIRAGYDVINQGYPSRQAPLEDLLPYVSEALKDAKGPIFAVTHSMGGILLRLWMSQQVAQPVQRAVMLAPPNEGSPLVDKLAPLPPFQWINGPAGLQLGTAPDQPPRTIGAPSRQAEIGVIAGNVSLNPLYSAMIEGPNDGKVAVSSTKMEGMADHITLPVSHTFLMNNPLVIAQTLSFFDNGQFTEGLTLGAALRLLKTVVTEA</sequence>